<evidence type="ECO:0000313" key="2">
    <source>
        <dbReference type="EMBL" id="MFC5472451.1"/>
    </source>
</evidence>
<organism evidence="2 3">
    <name type="scientific">Paraherbaspirillum soli</name>
    <dbReference type="NCBI Taxonomy" id="631222"/>
    <lineage>
        <taxon>Bacteria</taxon>
        <taxon>Pseudomonadati</taxon>
        <taxon>Pseudomonadota</taxon>
        <taxon>Betaproteobacteria</taxon>
        <taxon>Burkholderiales</taxon>
        <taxon>Oxalobacteraceae</taxon>
        <taxon>Paraherbaspirillum</taxon>
    </lineage>
</organism>
<feature type="transmembrane region" description="Helical" evidence="1">
    <location>
        <begin position="156"/>
        <end position="179"/>
    </location>
</feature>
<evidence type="ECO:0000256" key="1">
    <source>
        <dbReference type="SAM" id="Phobius"/>
    </source>
</evidence>
<accession>A0ABW0M4E7</accession>
<keyword evidence="1" id="KW-0812">Transmembrane</keyword>
<feature type="transmembrane region" description="Helical" evidence="1">
    <location>
        <begin position="114"/>
        <end position="136"/>
    </location>
</feature>
<keyword evidence="1" id="KW-0472">Membrane</keyword>
<dbReference type="Proteomes" id="UP001596045">
    <property type="component" value="Unassembled WGS sequence"/>
</dbReference>
<comment type="caution">
    <text evidence="2">The sequence shown here is derived from an EMBL/GenBank/DDBJ whole genome shotgun (WGS) entry which is preliminary data.</text>
</comment>
<name>A0ABW0M4E7_9BURK</name>
<gene>
    <name evidence="2" type="ORF">ACFPM8_00620</name>
</gene>
<sequence length="358" mass="39214">MDPMDKWWQSRQICTTQWDFERLECRYYKEIMGRGSAYTLGYYPEDATPALRKRVQFMEKSNTEKLGSALYYGMQRLPAAASGQAAALMDPRNLAIAAGVLALWLGSHATPIGWVVDIAMVGVGVVALGATAMQVISYLQRFGEGIIDARDDNDLIIAGYAFSNAVVLIGIEVVVAILLKKATIKVRRPGAAEAKLVPDVKVTPQGPMKTLPTTPALAVKMRGPGENTGLRQTGAGGGASAADEAYSVIRASTSDVGTIAQNTGIKPSNIQKVKDHLFYKEHLLDRYERLGIPSEMKRFDSNLDIANSWQRLGAGKYTPADIQLLRHETAEAWFMRKYGPSYNNSHNAAQSRYPSPLE</sequence>
<protein>
    <submittedName>
        <fullName evidence="2">Uncharacterized protein</fullName>
    </submittedName>
</protein>
<keyword evidence="1" id="KW-1133">Transmembrane helix</keyword>
<dbReference type="EMBL" id="JBHSMT010000004">
    <property type="protein sequence ID" value="MFC5472451.1"/>
    <property type="molecule type" value="Genomic_DNA"/>
</dbReference>
<proteinExistence type="predicted"/>
<dbReference type="RefSeq" id="WP_378993903.1">
    <property type="nucleotide sequence ID" value="NZ_JBHSMT010000004.1"/>
</dbReference>
<reference evidence="3" key="1">
    <citation type="journal article" date="2019" name="Int. J. Syst. Evol. Microbiol.">
        <title>The Global Catalogue of Microorganisms (GCM) 10K type strain sequencing project: providing services to taxonomists for standard genome sequencing and annotation.</title>
        <authorList>
            <consortium name="The Broad Institute Genomics Platform"/>
            <consortium name="The Broad Institute Genome Sequencing Center for Infectious Disease"/>
            <person name="Wu L."/>
            <person name="Ma J."/>
        </authorList>
    </citation>
    <scope>NUCLEOTIDE SEQUENCE [LARGE SCALE GENOMIC DNA]</scope>
    <source>
        <strain evidence="3">JCM 17066</strain>
    </source>
</reference>
<evidence type="ECO:0000313" key="3">
    <source>
        <dbReference type="Proteomes" id="UP001596045"/>
    </source>
</evidence>
<keyword evidence="3" id="KW-1185">Reference proteome</keyword>